<sequence length="318" mass="33278">MAEQISKSQAQPMRRDEATTKSLISACYAGDLERVVALLGDGADPSATDVVGWFPLYQAACGGDSHSEDHAKVIATLIDHGVHPDQRTPNGETALMAAAYRGHAPCVAILVMKGADAHTTASSGPWEGRDCFWIAKTSVEQKVMKQEELEVVLAALKLERGTAPPQPASVPPPAPAEPPKTQEACAYCGDAANRRCSRCKKVWYCSVLCQQEHYKKGHRSKCWAAKGVKAAPLLKPQKPAPPPAPAAEEDDFSALPPTEAAARAGARAAQKVFDKGGSVQNAATEAGRAASLAAMARGLSITDAAAASRDACAAVTGD</sequence>
<comment type="caution">
    <text evidence="10">The sequence shown here is derived from an EMBL/GenBank/DDBJ whole genome shotgun (WGS) entry which is preliminary data.</text>
</comment>
<dbReference type="GO" id="GO:0008270">
    <property type="term" value="F:zinc ion binding"/>
    <property type="evidence" value="ECO:0007669"/>
    <property type="project" value="UniProtKB-KW"/>
</dbReference>
<dbReference type="InterPro" id="IPR002110">
    <property type="entry name" value="Ankyrin_rpt"/>
</dbReference>
<accession>A0A8J2X4G7</accession>
<dbReference type="InterPro" id="IPR002893">
    <property type="entry name" value="Znf_MYND"/>
</dbReference>
<reference evidence="10" key="1">
    <citation type="submission" date="2021-11" db="EMBL/GenBank/DDBJ databases">
        <authorList>
            <consortium name="Genoscope - CEA"/>
            <person name="William W."/>
        </authorList>
    </citation>
    <scope>NUCLEOTIDE SEQUENCE</scope>
</reference>
<keyword evidence="5 6" id="KW-0040">ANK repeat</keyword>
<dbReference type="PROSITE" id="PS01360">
    <property type="entry name" value="ZF_MYND_1"/>
    <property type="match status" value="1"/>
</dbReference>
<protein>
    <recommendedName>
        <fullName evidence="9">MYND-type domain-containing protein</fullName>
    </recommendedName>
</protein>
<dbReference type="SUPFAM" id="SSF144232">
    <property type="entry name" value="HIT/MYND zinc finger-like"/>
    <property type="match status" value="1"/>
</dbReference>
<evidence type="ECO:0000256" key="1">
    <source>
        <dbReference type="ARBA" id="ARBA00022723"/>
    </source>
</evidence>
<evidence type="ECO:0000256" key="4">
    <source>
        <dbReference type="ARBA" id="ARBA00022833"/>
    </source>
</evidence>
<proteinExistence type="predicted"/>
<dbReference type="Gene3D" id="6.10.140.2220">
    <property type="match status" value="1"/>
</dbReference>
<evidence type="ECO:0000256" key="3">
    <source>
        <dbReference type="ARBA" id="ARBA00022771"/>
    </source>
</evidence>
<evidence type="ECO:0000256" key="8">
    <source>
        <dbReference type="SAM" id="MobiDB-lite"/>
    </source>
</evidence>
<dbReference type="PROSITE" id="PS50297">
    <property type="entry name" value="ANK_REP_REGION"/>
    <property type="match status" value="1"/>
</dbReference>
<keyword evidence="11" id="KW-1185">Reference proteome</keyword>
<dbReference type="EMBL" id="CAKKNE010000006">
    <property type="protein sequence ID" value="CAH0380253.1"/>
    <property type="molecule type" value="Genomic_DNA"/>
</dbReference>
<feature type="domain" description="MYND-type" evidence="9">
    <location>
        <begin position="185"/>
        <end position="222"/>
    </location>
</feature>
<keyword evidence="2" id="KW-0677">Repeat</keyword>
<evidence type="ECO:0000259" key="9">
    <source>
        <dbReference type="PROSITE" id="PS50865"/>
    </source>
</evidence>
<dbReference type="SMART" id="SM00248">
    <property type="entry name" value="ANK"/>
    <property type="match status" value="3"/>
</dbReference>
<feature type="region of interest" description="Disordered" evidence="8">
    <location>
        <begin position="162"/>
        <end position="181"/>
    </location>
</feature>
<evidence type="ECO:0000256" key="6">
    <source>
        <dbReference type="PROSITE-ProRule" id="PRU00023"/>
    </source>
</evidence>
<dbReference type="PANTHER" id="PTHR24171:SF8">
    <property type="entry name" value="BRCA1-ASSOCIATED RING DOMAIN PROTEIN 1"/>
    <property type="match status" value="1"/>
</dbReference>
<keyword evidence="4" id="KW-0862">Zinc</keyword>
<evidence type="ECO:0000256" key="2">
    <source>
        <dbReference type="ARBA" id="ARBA00022737"/>
    </source>
</evidence>
<dbReference type="PROSITE" id="PS50088">
    <property type="entry name" value="ANK_REPEAT"/>
    <property type="match status" value="1"/>
</dbReference>
<evidence type="ECO:0000313" key="10">
    <source>
        <dbReference type="EMBL" id="CAH0380253.1"/>
    </source>
</evidence>
<dbReference type="Gene3D" id="1.25.40.20">
    <property type="entry name" value="Ankyrin repeat-containing domain"/>
    <property type="match status" value="1"/>
</dbReference>
<evidence type="ECO:0000256" key="5">
    <source>
        <dbReference type="ARBA" id="ARBA00023043"/>
    </source>
</evidence>
<dbReference type="Pfam" id="PF12796">
    <property type="entry name" value="Ank_2"/>
    <property type="match status" value="1"/>
</dbReference>
<name>A0A8J2X4G7_9STRA</name>
<dbReference type="OrthoDB" id="496981at2759"/>
<dbReference type="SUPFAM" id="SSF48403">
    <property type="entry name" value="Ankyrin repeat"/>
    <property type="match status" value="1"/>
</dbReference>
<dbReference type="GO" id="GO:0004842">
    <property type="term" value="F:ubiquitin-protein transferase activity"/>
    <property type="evidence" value="ECO:0007669"/>
    <property type="project" value="TreeGrafter"/>
</dbReference>
<dbReference type="Pfam" id="PF01753">
    <property type="entry name" value="zf-MYND"/>
    <property type="match status" value="1"/>
</dbReference>
<dbReference type="PROSITE" id="PS50865">
    <property type="entry name" value="ZF_MYND_2"/>
    <property type="match status" value="1"/>
</dbReference>
<evidence type="ECO:0000313" key="11">
    <source>
        <dbReference type="Proteomes" id="UP000789595"/>
    </source>
</evidence>
<dbReference type="Proteomes" id="UP000789595">
    <property type="component" value="Unassembled WGS sequence"/>
</dbReference>
<keyword evidence="1" id="KW-0479">Metal-binding</keyword>
<dbReference type="AlphaFoldDB" id="A0A8J2X4G7"/>
<organism evidence="10 11">
    <name type="scientific">Pelagomonas calceolata</name>
    <dbReference type="NCBI Taxonomy" id="35677"/>
    <lineage>
        <taxon>Eukaryota</taxon>
        <taxon>Sar</taxon>
        <taxon>Stramenopiles</taxon>
        <taxon>Ochrophyta</taxon>
        <taxon>Pelagophyceae</taxon>
        <taxon>Pelagomonadales</taxon>
        <taxon>Pelagomonadaceae</taxon>
        <taxon>Pelagomonas</taxon>
    </lineage>
</organism>
<feature type="repeat" description="ANK" evidence="6">
    <location>
        <begin position="90"/>
        <end position="122"/>
    </location>
</feature>
<keyword evidence="3 7" id="KW-0863">Zinc-finger</keyword>
<dbReference type="PANTHER" id="PTHR24171">
    <property type="entry name" value="ANKYRIN REPEAT DOMAIN-CONTAINING PROTEIN 39-RELATED"/>
    <property type="match status" value="1"/>
</dbReference>
<evidence type="ECO:0000256" key="7">
    <source>
        <dbReference type="PROSITE-ProRule" id="PRU00134"/>
    </source>
</evidence>
<feature type="compositionally biased region" description="Pro residues" evidence="8">
    <location>
        <begin position="164"/>
        <end position="178"/>
    </location>
</feature>
<gene>
    <name evidence="10" type="ORF">PECAL_6P18940</name>
</gene>
<dbReference type="InterPro" id="IPR036770">
    <property type="entry name" value="Ankyrin_rpt-contain_sf"/>
</dbReference>
<dbReference type="GO" id="GO:0085020">
    <property type="term" value="P:protein K6-linked ubiquitination"/>
    <property type="evidence" value="ECO:0007669"/>
    <property type="project" value="TreeGrafter"/>
</dbReference>